<evidence type="ECO:0000256" key="1">
    <source>
        <dbReference type="SAM" id="MobiDB-lite"/>
    </source>
</evidence>
<evidence type="ECO:0000313" key="3">
    <source>
        <dbReference type="Proteomes" id="UP000325313"/>
    </source>
</evidence>
<sequence length="622" mass="69147">MSDSSSPLISNRMRLPSPTLTPPGQFLSPRPNYLSPSPSLPPLSPLPNDFQPRPIPPMSPTLLAAAMPYLPIPDSPHIIPATARDDGVSSLISHLGIENQSLNDTILSHAQKIADLEIQQRRYLKLFDDLKSLLPLSSQFVKIKTDSNDQFLQVRNAIDSVNNSTNSRLDRVEGFVNHSITHPPVQPKSFRDPPYLSHIYFSGVLSETKEFCFAMRHSLEMHSDNFLNEKHKVMWVAGYFRKPDGKLGDNCASYVWWRGLMAKNAHHQNLDPNTASSKAPFLLEELLSGESFLVAIETTFSNHKGEEEARKSLRVMKQGNTSIEEFNVSFNSLLYSVDLSEASKCDLYDEAINPKIVQLGILRGGWNGVTDLAKKQAMAVELAADVPGVALIDRLSQKPQPIVQKIQLPPKPEAARPPPKLSDGVPMDIDAIAAELGFTYDAYRHECVLQHICHRCGGRYDSAHTDARRCPLQKEAQLSKPQILGIWRDWGGDAGDGIKDRADSRTNLPRGSHSISAFDRWSSSSGRYPPSQPTFPSHLPSNSNKGKKRQSLSEESSDHSPKRALNTHQSNSPMASTSQAVVDTVEMEPMSLGELFFERQLAEAQYEEFCPHIVRGLIVKLT</sequence>
<protein>
    <recommendedName>
        <fullName evidence="4">Retrotransposon gag domain-containing protein</fullName>
    </recommendedName>
</protein>
<organism evidence="2 3">
    <name type="scientific">Puccinia graminis f. sp. tritici</name>
    <dbReference type="NCBI Taxonomy" id="56615"/>
    <lineage>
        <taxon>Eukaryota</taxon>
        <taxon>Fungi</taxon>
        <taxon>Dikarya</taxon>
        <taxon>Basidiomycota</taxon>
        <taxon>Pucciniomycotina</taxon>
        <taxon>Pucciniomycetes</taxon>
        <taxon>Pucciniales</taxon>
        <taxon>Pucciniaceae</taxon>
        <taxon>Puccinia</taxon>
    </lineage>
</organism>
<feature type="compositionally biased region" description="Low complexity" evidence="1">
    <location>
        <begin position="27"/>
        <end position="37"/>
    </location>
</feature>
<dbReference type="EMBL" id="VDEP01000106">
    <property type="protein sequence ID" value="KAA1130847.1"/>
    <property type="molecule type" value="Genomic_DNA"/>
</dbReference>
<gene>
    <name evidence="2" type="ORF">PGTUg99_026109</name>
</gene>
<accession>A0A5B0RZ71</accession>
<feature type="compositionally biased region" description="Polar residues" evidence="1">
    <location>
        <begin position="566"/>
        <end position="579"/>
    </location>
</feature>
<name>A0A5B0RZ71_PUCGR</name>
<feature type="compositionally biased region" description="Polar residues" evidence="1">
    <location>
        <begin position="505"/>
        <end position="526"/>
    </location>
</feature>
<comment type="caution">
    <text evidence="2">The sequence shown here is derived from an EMBL/GenBank/DDBJ whole genome shotgun (WGS) entry which is preliminary data.</text>
</comment>
<feature type="region of interest" description="Disordered" evidence="1">
    <location>
        <begin position="1"/>
        <end position="54"/>
    </location>
</feature>
<evidence type="ECO:0000313" key="2">
    <source>
        <dbReference type="EMBL" id="KAA1130847.1"/>
    </source>
</evidence>
<proteinExistence type="predicted"/>
<evidence type="ECO:0008006" key="4">
    <source>
        <dbReference type="Google" id="ProtNLM"/>
    </source>
</evidence>
<reference evidence="2 3" key="1">
    <citation type="submission" date="2019-05" db="EMBL/GenBank/DDBJ databases">
        <title>Emergence of the Ug99 lineage of the wheat stem rust pathogen through somatic hybridization.</title>
        <authorList>
            <person name="Li F."/>
            <person name="Upadhyaya N.M."/>
            <person name="Sperschneider J."/>
            <person name="Matny O."/>
            <person name="Nguyen-Phuc H."/>
            <person name="Mago R."/>
            <person name="Raley C."/>
            <person name="Miller M.E."/>
            <person name="Silverstein K.A.T."/>
            <person name="Henningsen E."/>
            <person name="Hirsch C.D."/>
            <person name="Visser B."/>
            <person name="Pretorius Z.A."/>
            <person name="Steffenson B.J."/>
            <person name="Schwessinger B."/>
            <person name="Dodds P.N."/>
            <person name="Figueroa M."/>
        </authorList>
    </citation>
    <scope>NUCLEOTIDE SEQUENCE [LARGE SCALE GENOMIC DNA]</scope>
    <source>
        <strain evidence="2 3">Ug99</strain>
    </source>
</reference>
<dbReference type="AlphaFoldDB" id="A0A5B0RZ71"/>
<dbReference type="Proteomes" id="UP000325313">
    <property type="component" value="Unassembled WGS sequence"/>
</dbReference>
<feature type="region of interest" description="Disordered" evidence="1">
    <location>
        <begin position="498"/>
        <end position="579"/>
    </location>
</feature>